<dbReference type="Proteomes" id="UP001597361">
    <property type="component" value="Unassembled WGS sequence"/>
</dbReference>
<keyword evidence="1" id="KW-0732">Signal</keyword>
<accession>A0ABW4VS64</accession>
<evidence type="ECO:0000256" key="1">
    <source>
        <dbReference type="SAM" id="SignalP"/>
    </source>
</evidence>
<dbReference type="RefSeq" id="WP_376888651.1">
    <property type="nucleotide sequence ID" value="NZ_JBHUHR010000046.1"/>
</dbReference>
<feature type="chain" id="PRO_5047502363" description="Lipocalin-like domain-containing protein" evidence="1">
    <location>
        <begin position="22"/>
        <end position="139"/>
    </location>
</feature>
<comment type="caution">
    <text evidence="2">The sequence shown here is derived from an EMBL/GenBank/DDBJ whole genome shotgun (WGS) entry which is preliminary data.</text>
</comment>
<sequence>MNRIYSIFVLSFLLFSCAVDSENLNRPFSKSEEIIGSWQFYEYTFSTGSSQSSRGRVENEGVVVSFLEDGSLESLGYFDCEHASYRIEDNILIVDFGCDSEEEGKEYLLSWEGVNLVLSELTTTCIEGCTHVFRKYELD</sequence>
<organism evidence="2 3">
    <name type="scientific">Belliella marina</name>
    <dbReference type="NCBI Taxonomy" id="1644146"/>
    <lineage>
        <taxon>Bacteria</taxon>
        <taxon>Pseudomonadati</taxon>
        <taxon>Bacteroidota</taxon>
        <taxon>Cytophagia</taxon>
        <taxon>Cytophagales</taxon>
        <taxon>Cyclobacteriaceae</taxon>
        <taxon>Belliella</taxon>
    </lineage>
</organism>
<name>A0ABW4VS64_9BACT</name>
<evidence type="ECO:0000313" key="3">
    <source>
        <dbReference type="Proteomes" id="UP001597361"/>
    </source>
</evidence>
<dbReference type="PROSITE" id="PS51257">
    <property type="entry name" value="PROKAR_LIPOPROTEIN"/>
    <property type="match status" value="1"/>
</dbReference>
<feature type="signal peptide" evidence="1">
    <location>
        <begin position="1"/>
        <end position="21"/>
    </location>
</feature>
<dbReference type="EMBL" id="JBHUHR010000046">
    <property type="protein sequence ID" value="MFD2037064.1"/>
    <property type="molecule type" value="Genomic_DNA"/>
</dbReference>
<protein>
    <recommendedName>
        <fullName evidence="4">Lipocalin-like domain-containing protein</fullName>
    </recommendedName>
</protein>
<reference evidence="3" key="1">
    <citation type="journal article" date="2019" name="Int. J. Syst. Evol. Microbiol.">
        <title>The Global Catalogue of Microorganisms (GCM) 10K type strain sequencing project: providing services to taxonomists for standard genome sequencing and annotation.</title>
        <authorList>
            <consortium name="The Broad Institute Genomics Platform"/>
            <consortium name="The Broad Institute Genome Sequencing Center for Infectious Disease"/>
            <person name="Wu L."/>
            <person name="Ma J."/>
        </authorList>
    </citation>
    <scope>NUCLEOTIDE SEQUENCE [LARGE SCALE GENOMIC DNA]</scope>
    <source>
        <strain evidence="3">CGMCC 1.15180</strain>
    </source>
</reference>
<evidence type="ECO:0008006" key="4">
    <source>
        <dbReference type="Google" id="ProtNLM"/>
    </source>
</evidence>
<keyword evidence="3" id="KW-1185">Reference proteome</keyword>
<gene>
    <name evidence="2" type="ORF">ACFSKL_19855</name>
</gene>
<evidence type="ECO:0000313" key="2">
    <source>
        <dbReference type="EMBL" id="MFD2037064.1"/>
    </source>
</evidence>
<proteinExistence type="predicted"/>